<organism evidence="1 2">
    <name type="scientific">Pistacia integerrima</name>
    <dbReference type="NCBI Taxonomy" id="434235"/>
    <lineage>
        <taxon>Eukaryota</taxon>
        <taxon>Viridiplantae</taxon>
        <taxon>Streptophyta</taxon>
        <taxon>Embryophyta</taxon>
        <taxon>Tracheophyta</taxon>
        <taxon>Spermatophyta</taxon>
        <taxon>Magnoliopsida</taxon>
        <taxon>eudicotyledons</taxon>
        <taxon>Gunneridae</taxon>
        <taxon>Pentapetalae</taxon>
        <taxon>rosids</taxon>
        <taxon>malvids</taxon>
        <taxon>Sapindales</taxon>
        <taxon>Anacardiaceae</taxon>
        <taxon>Pistacia</taxon>
    </lineage>
</organism>
<comment type="caution">
    <text evidence="1">The sequence shown here is derived from an EMBL/GenBank/DDBJ whole genome shotgun (WGS) entry which is preliminary data.</text>
</comment>
<gene>
    <name evidence="1" type="ORF">Pint_25806</name>
</gene>
<sequence length="449" mass="50799">MQPQFSLHILSKKFIKPASPTPYNLRKSKISSLDQCQLPIYVPYLFCYPLNDKTKTSERSKLLQTSLSQILTLFYPLAGRYIEDKLMIDCNDHGVEYVEAEVVCHLAPFLRRDLDCKNLHQFFPHQSESPSSPLVAVQWNMFECGGVAIGLCISHRIVDGFVYSKFIDAWSTSCRLGFDKVVHHQPSFDLGQISPTREVMPKVTPISQPHPEIKVASATFVFSNLAISNLRMLAKGAGQFSRVQLVTALIWKALIRVAEAKHGQLRPSIITHLINMRGRTSTSLPISKDSCGNIMRPVLVRFTPEKMGNKVEFDELVSLVCGAITNCVKDCAKPQNGEDLFLMVDSAWKKAAEESKRNEVVSYFFTSTCGMPFYPDFGWGKPVRVTRKESFAEEIIVLMDTRDGDGIETWISLEENDMPIFQQDPDIMAFTSQKDHHNDDQSIFLRSKC</sequence>
<evidence type="ECO:0000313" key="1">
    <source>
        <dbReference type="EMBL" id="KAJ0034785.1"/>
    </source>
</evidence>
<name>A0ACC0YCB6_9ROSI</name>
<evidence type="ECO:0000313" key="2">
    <source>
        <dbReference type="Proteomes" id="UP001163603"/>
    </source>
</evidence>
<dbReference type="Proteomes" id="UP001163603">
    <property type="component" value="Chromosome 7"/>
</dbReference>
<keyword evidence="2" id="KW-1185">Reference proteome</keyword>
<dbReference type="EMBL" id="CM047742">
    <property type="protein sequence ID" value="KAJ0034785.1"/>
    <property type="molecule type" value="Genomic_DNA"/>
</dbReference>
<accession>A0ACC0YCB6</accession>
<reference evidence="2" key="1">
    <citation type="journal article" date="2023" name="G3 (Bethesda)">
        <title>Genome assembly and association tests identify interacting loci associated with vigor, precocity, and sex in interspecific pistachio rootstocks.</title>
        <authorList>
            <person name="Palmer W."/>
            <person name="Jacygrad E."/>
            <person name="Sagayaradj S."/>
            <person name="Cavanaugh K."/>
            <person name="Han R."/>
            <person name="Bertier L."/>
            <person name="Beede B."/>
            <person name="Kafkas S."/>
            <person name="Golino D."/>
            <person name="Preece J."/>
            <person name="Michelmore R."/>
        </authorList>
    </citation>
    <scope>NUCLEOTIDE SEQUENCE [LARGE SCALE GENOMIC DNA]</scope>
</reference>
<protein>
    <submittedName>
        <fullName evidence="1">Uncharacterized protein</fullName>
    </submittedName>
</protein>
<proteinExistence type="predicted"/>